<evidence type="ECO:0000256" key="1">
    <source>
        <dbReference type="SAM" id="MobiDB-lite"/>
    </source>
</evidence>
<evidence type="ECO:0000313" key="4">
    <source>
        <dbReference type="Proteomes" id="UP001183607"/>
    </source>
</evidence>
<organism evidence="3 4">
    <name type="scientific">Streptomyces evansiae</name>
    <dbReference type="NCBI Taxonomy" id="3075535"/>
    <lineage>
        <taxon>Bacteria</taxon>
        <taxon>Bacillati</taxon>
        <taxon>Actinomycetota</taxon>
        <taxon>Actinomycetes</taxon>
        <taxon>Kitasatosporales</taxon>
        <taxon>Streptomycetaceae</taxon>
        <taxon>Streptomyces</taxon>
    </lineage>
</organism>
<feature type="compositionally biased region" description="Basic and acidic residues" evidence="1">
    <location>
        <begin position="318"/>
        <end position="329"/>
    </location>
</feature>
<feature type="chain" id="PRO_5044823312" description="Lipoprotein" evidence="2">
    <location>
        <begin position="22"/>
        <end position="329"/>
    </location>
</feature>
<sequence length="329" mass="34310">MRGGRLNAVVLAAVVALTAAACGGDGEGAEGARPSASSGVLPLRIDTEAYPGTRDTTVRIGLSALRKGAPGATRFDVTLTPGKQPPGAAEAWKLAVTDGHEEHAVPVKLVPGAEPGQVRGTLSRNIVDFPAPFALRLTTPSERVVGQSVEVGLVARAGGEVIGREKETVTYPAVEVRPPGGGTPLGGTGAWTEYAFTVRNLTRKALDGYSAQVRLTCELNLADAPCAADAEAQGRAWDAVQWRGPKGWTDVLTDDTTQRRGADGDHGFTGQLYVRDLSLPPGGSREVRVRVKPGTALSRDNRTGEVGLTLTKPYSAEPPEHGAVDVKLS</sequence>
<evidence type="ECO:0000256" key="2">
    <source>
        <dbReference type="SAM" id="SignalP"/>
    </source>
</evidence>
<dbReference type="EMBL" id="JAVRER010000030">
    <property type="protein sequence ID" value="MDT0417612.1"/>
    <property type="molecule type" value="Genomic_DNA"/>
</dbReference>
<dbReference type="Proteomes" id="UP001183607">
    <property type="component" value="Unassembled WGS sequence"/>
</dbReference>
<feature type="region of interest" description="Disordered" evidence="1">
    <location>
        <begin position="294"/>
        <end position="329"/>
    </location>
</feature>
<gene>
    <name evidence="3" type="ORF">RM574_19185</name>
</gene>
<name>A0ABD5E8U3_9ACTN</name>
<evidence type="ECO:0000313" key="3">
    <source>
        <dbReference type="EMBL" id="MDT0417612.1"/>
    </source>
</evidence>
<accession>A0ABD5E8U3</accession>
<dbReference type="AlphaFoldDB" id="A0ABD5E8U3"/>
<dbReference type="RefSeq" id="WP_311677289.1">
    <property type="nucleotide sequence ID" value="NZ_JAVRER010000030.1"/>
</dbReference>
<evidence type="ECO:0008006" key="5">
    <source>
        <dbReference type="Google" id="ProtNLM"/>
    </source>
</evidence>
<protein>
    <recommendedName>
        <fullName evidence="5">Lipoprotein</fullName>
    </recommendedName>
</protein>
<comment type="caution">
    <text evidence="3">The sequence shown here is derived from an EMBL/GenBank/DDBJ whole genome shotgun (WGS) entry which is preliminary data.</text>
</comment>
<proteinExistence type="predicted"/>
<keyword evidence="2" id="KW-0732">Signal</keyword>
<feature type="signal peptide" evidence="2">
    <location>
        <begin position="1"/>
        <end position="21"/>
    </location>
</feature>
<dbReference type="PROSITE" id="PS51257">
    <property type="entry name" value="PROKAR_LIPOPROTEIN"/>
    <property type="match status" value="1"/>
</dbReference>
<reference evidence="4" key="1">
    <citation type="submission" date="2023-07" db="EMBL/GenBank/DDBJ databases">
        <title>30 novel species of actinomycetes from the DSMZ collection.</title>
        <authorList>
            <person name="Nouioui I."/>
        </authorList>
    </citation>
    <scope>NUCLEOTIDE SEQUENCE [LARGE SCALE GENOMIC DNA]</scope>
    <source>
        <strain evidence="4">DSM 41982</strain>
    </source>
</reference>